<evidence type="ECO:0000259" key="4">
    <source>
        <dbReference type="SMART" id="SM00479"/>
    </source>
</evidence>
<dbReference type="InterPro" id="IPR036397">
    <property type="entry name" value="RNaseH_sf"/>
</dbReference>
<dbReference type="EMBL" id="JBHRSE010000114">
    <property type="protein sequence ID" value="MFC3025297.1"/>
    <property type="molecule type" value="Genomic_DNA"/>
</dbReference>
<reference evidence="6" key="1">
    <citation type="journal article" date="2019" name="Int. J. Syst. Evol. Microbiol.">
        <title>The Global Catalogue of Microorganisms (GCM) 10K type strain sequencing project: providing services to taxonomists for standard genome sequencing and annotation.</title>
        <authorList>
            <consortium name="The Broad Institute Genomics Platform"/>
            <consortium name="The Broad Institute Genome Sequencing Center for Infectious Disease"/>
            <person name="Wu L."/>
            <person name="Ma J."/>
        </authorList>
    </citation>
    <scope>NUCLEOTIDE SEQUENCE [LARGE SCALE GENOMIC DNA]</scope>
    <source>
        <strain evidence="6">KCTC 62784</strain>
    </source>
</reference>
<dbReference type="GO" id="GO:0004527">
    <property type="term" value="F:exonuclease activity"/>
    <property type="evidence" value="ECO:0007669"/>
    <property type="project" value="UniProtKB-KW"/>
</dbReference>
<sequence>MIAFLRRRLNSVHRIEKIHQKLGQRTDLASGMEQFARIPLPNVNDVVSDMPMLSFDFETSGVDATQDQILSVGWVPMTDHVMDTDASEETYIYHDQYVNARSAEIHQLMPHALAHGQALERVMEALFAQLAGKVALVHGACIEKAFIDDYVQRRYQLPELPCWWIDTLHIEKRFTFHGRMQTASELDLSALRQRYKLPAYRAHSASLDALATAELFTAQLRTLFKGHVPQLSELIL</sequence>
<dbReference type="PANTHER" id="PTHR30231:SF4">
    <property type="entry name" value="PROTEIN NEN2"/>
    <property type="match status" value="1"/>
</dbReference>
<feature type="domain" description="Exonuclease" evidence="4">
    <location>
        <begin position="51"/>
        <end position="225"/>
    </location>
</feature>
<proteinExistence type="predicted"/>
<dbReference type="SMART" id="SM00479">
    <property type="entry name" value="EXOIII"/>
    <property type="match status" value="1"/>
</dbReference>
<dbReference type="InterPro" id="IPR013520">
    <property type="entry name" value="Ribonucl_H"/>
</dbReference>
<protein>
    <submittedName>
        <fullName evidence="5">Exonuclease domain-containing protein</fullName>
    </submittedName>
</protein>
<evidence type="ECO:0000313" key="6">
    <source>
        <dbReference type="Proteomes" id="UP001595384"/>
    </source>
</evidence>
<evidence type="ECO:0000256" key="1">
    <source>
        <dbReference type="ARBA" id="ARBA00022722"/>
    </source>
</evidence>
<comment type="caution">
    <text evidence="5">The sequence shown here is derived from an EMBL/GenBank/DDBJ whole genome shotgun (WGS) entry which is preliminary data.</text>
</comment>
<evidence type="ECO:0000313" key="5">
    <source>
        <dbReference type="EMBL" id="MFC3025297.1"/>
    </source>
</evidence>
<evidence type="ECO:0000256" key="2">
    <source>
        <dbReference type="ARBA" id="ARBA00022801"/>
    </source>
</evidence>
<evidence type="ECO:0000256" key="3">
    <source>
        <dbReference type="ARBA" id="ARBA00022839"/>
    </source>
</evidence>
<dbReference type="InterPro" id="IPR012337">
    <property type="entry name" value="RNaseH-like_sf"/>
</dbReference>
<dbReference type="Proteomes" id="UP001595384">
    <property type="component" value="Unassembled WGS sequence"/>
</dbReference>
<accession>A0ABV7CB20</accession>
<gene>
    <name evidence="5" type="ORF">ACFODT_15950</name>
</gene>
<keyword evidence="6" id="KW-1185">Reference proteome</keyword>
<keyword evidence="3 5" id="KW-0269">Exonuclease</keyword>
<keyword evidence="2" id="KW-0378">Hydrolase</keyword>
<dbReference type="CDD" id="cd06127">
    <property type="entry name" value="DEDDh"/>
    <property type="match status" value="1"/>
</dbReference>
<dbReference type="Gene3D" id="3.30.420.10">
    <property type="entry name" value="Ribonuclease H-like superfamily/Ribonuclease H"/>
    <property type="match status" value="1"/>
</dbReference>
<name>A0ABV7CB20_9VIBR</name>
<keyword evidence="1" id="KW-0540">Nuclease</keyword>
<dbReference type="RefSeq" id="WP_123014812.1">
    <property type="nucleotide sequence ID" value="NZ_AP024912.1"/>
</dbReference>
<dbReference type="PANTHER" id="PTHR30231">
    <property type="entry name" value="DNA POLYMERASE III SUBUNIT EPSILON"/>
    <property type="match status" value="1"/>
</dbReference>
<organism evidence="5 6">
    <name type="scientific">Vibrio zhugei</name>
    <dbReference type="NCBI Taxonomy" id="2479546"/>
    <lineage>
        <taxon>Bacteria</taxon>
        <taxon>Pseudomonadati</taxon>
        <taxon>Pseudomonadota</taxon>
        <taxon>Gammaproteobacteria</taxon>
        <taxon>Vibrionales</taxon>
        <taxon>Vibrionaceae</taxon>
        <taxon>Vibrio</taxon>
    </lineage>
</organism>
<dbReference type="Pfam" id="PF00929">
    <property type="entry name" value="RNase_T"/>
    <property type="match status" value="1"/>
</dbReference>
<dbReference type="SUPFAM" id="SSF53098">
    <property type="entry name" value="Ribonuclease H-like"/>
    <property type="match status" value="1"/>
</dbReference>